<dbReference type="RefSeq" id="WP_101356843.1">
    <property type="nucleotide sequence ID" value="NZ_PIQO01000064.1"/>
</dbReference>
<dbReference type="OrthoDB" id="1901124at2"/>
<proteinExistence type="predicted"/>
<dbReference type="Pfam" id="PF06042">
    <property type="entry name" value="NTP_transf_6"/>
    <property type="match status" value="1"/>
</dbReference>
<keyword evidence="2" id="KW-1185">Reference proteome</keyword>
<dbReference type="PANTHER" id="PTHR39166:SF1">
    <property type="entry name" value="BLL1166 PROTEIN"/>
    <property type="match status" value="1"/>
</dbReference>
<comment type="caution">
    <text evidence="1">The sequence shown here is derived from an EMBL/GenBank/DDBJ whole genome shotgun (WGS) entry which is preliminary data.</text>
</comment>
<evidence type="ECO:0008006" key="3">
    <source>
        <dbReference type="Google" id="ProtNLM"/>
    </source>
</evidence>
<organism evidence="1 2">
    <name type="scientific">Heyndrickxia camelliae</name>
    <dbReference type="NCBI Taxonomy" id="1707093"/>
    <lineage>
        <taxon>Bacteria</taxon>
        <taxon>Bacillati</taxon>
        <taxon>Bacillota</taxon>
        <taxon>Bacilli</taxon>
        <taxon>Bacillales</taxon>
        <taxon>Bacillaceae</taxon>
        <taxon>Heyndrickxia</taxon>
    </lineage>
</organism>
<dbReference type="PANTHER" id="PTHR39166">
    <property type="entry name" value="BLL1166 PROTEIN"/>
    <property type="match status" value="1"/>
</dbReference>
<evidence type="ECO:0000313" key="2">
    <source>
        <dbReference type="Proteomes" id="UP000233440"/>
    </source>
</evidence>
<protein>
    <recommendedName>
        <fullName evidence="3">Nucleotidyltransferase family protein</fullName>
    </recommendedName>
</protein>
<accession>A0A2N3LCS8</accession>
<dbReference type="InterPro" id="IPR009267">
    <property type="entry name" value="NTP_transf_6"/>
</dbReference>
<dbReference type="Proteomes" id="UP000233440">
    <property type="component" value="Unassembled WGS sequence"/>
</dbReference>
<evidence type="ECO:0000313" key="1">
    <source>
        <dbReference type="EMBL" id="PKR82363.1"/>
    </source>
</evidence>
<dbReference type="AlphaFoldDB" id="A0A2N3LCS8"/>
<dbReference type="EMBL" id="PIQO01000064">
    <property type="protein sequence ID" value="PKR82363.1"/>
    <property type="molecule type" value="Genomic_DNA"/>
</dbReference>
<sequence>MNIYEELLVRTILKNEPIKKVLLTLKDLNFPFEYYVGAGCITNTIWNDISGYPLDYGISDIDIVYYDEYDLTSDSEKELKQKLKSKLLDYQFDFDVKNQARVHLWYESKFGFPIKPYFSLEAAIDSWPTTATAVGIRIEKNGLFNIYAPYHLDDLFSMVVRPNKSLVTKEIFENKANKWKKRWPKLQIVPW</sequence>
<gene>
    <name evidence="1" type="ORF">CWO92_24895</name>
</gene>
<name>A0A2N3LCS8_9BACI</name>
<reference evidence="1 2" key="1">
    <citation type="submission" date="2017-11" db="EMBL/GenBank/DDBJ databases">
        <title>Bacillus camelliae sp. nov., isolated from pu'er tea.</title>
        <authorList>
            <person name="Niu L."/>
        </authorList>
    </citation>
    <scope>NUCLEOTIDE SEQUENCE [LARGE SCALE GENOMIC DNA]</scope>
    <source>
        <strain evidence="1 2">7578-1</strain>
    </source>
</reference>